<dbReference type="InterPro" id="IPR046336">
    <property type="entry name" value="Lon_prtase_N_sf"/>
</dbReference>
<feature type="domain" description="Lon N-terminal" evidence="8">
    <location>
        <begin position="147"/>
        <end position="404"/>
    </location>
</feature>
<proteinExistence type="predicted"/>
<keyword evidence="6" id="KW-0472">Membrane</keyword>
<dbReference type="CDD" id="cd16514">
    <property type="entry name" value="RING-HC_LONFs_rpt2"/>
    <property type="match status" value="1"/>
</dbReference>
<dbReference type="SUPFAM" id="SSF57850">
    <property type="entry name" value="RING/U-box"/>
    <property type="match status" value="1"/>
</dbReference>
<evidence type="ECO:0008006" key="11">
    <source>
        <dbReference type="Google" id="ProtNLM"/>
    </source>
</evidence>
<dbReference type="Pfam" id="PF13923">
    <property type="entry name" value="zf-C3HC4_2"/>
    <property type="match status" value="1"/>
</dbReference>
<dbReference type="STRING" id="743788.S8DRP9"/>
<dbReference type="SMART" id="SM00184">
    <property type="entry name" value="RING"/>
    <property type="match status" value="1"/>
</dbReference>
<dbReference type="PROSITE" id="PS00518">
    <property type="entry name" value="ZF_RING_1"/>
    <property type="match status" value="1"/>
</dbReference>
<dbReference type="AlphaFoldDB" id="S8DRP9"/>
<dbReference type="Gene3D" id="1.20.58.1480">
    <property type="match status" value="1"/>
</dbReference>
<dbReference type="PROSITE" id="PS50089">
    <property type="entry name" value="ZF_RING_2"/>
    <property type="match status" value="1"/>
</dbReference>
<sequence>MSSSLPGTSTAGRTHSPDQGLRTRRPRSRSPDATSRPRKRRRRFQHPPPPRRSPLEPTERDPAARFEKELLSELTCDICSQLFVQPVTAPCQHTFCAGCLHRSLDYNMACPICRDGLEYTYFQEHPCNKLVLAIILQTFPEAYAERRAAIETEERDARLDTPIMVCQLSYPCMPTMLHFFEPRYRLMLRRCLATPNPRFGMIPPPRVAPSSSHLPASQQQAGAVGQAASTSTATTNHASNASRPSSTGNEYGTMLEIRRVQMLADGRAVVETWGAWRFRIVERGTLDGYVVARVERVDDWEEEDVVFVEETQEEAGSSRPDKQRTIAQLMEICHDFLNELRQGTPWVVQRLDQNFVPMPADPSNFSFWMGALLPIDEHEKAKLLPIRSARLRLRLVVHWIERLQSQWARSYASASRLQVVHWWMRRQLMRAVFGTVVPAGATGFVVALLVVFMAQSVGRQINGSA</sequence>
<dbReference type="InterPro" id="IPR015947">
    <property type="entry name" value="PUA-like_sf"/>
</dbReference>
<dbReference type="SMART" id="SM00464">
    <property type="entry name" value="LON"/>
    <property type="match status" value="1"/>
</dbReference>
<accession>S8DRP9</accession>
<evidence type="ECO:0000256" key="2">
    <source>
        <dbReference type="ARBA" id="ARBA00022771"/>
    </source>
</evidence>
<gene>
    <name evidence="9" type="ORF">FOMPIDRAFT_146182</name>
</gene>
<evidence type="ECO:0000256" key="6">
    <source>
        <dbReference type="SAM" id="Phobius"/>
    </source>
</evidence>
<dbReference type="GO" id="GO:0008270">
    <property type="term" value="F:zinc ion binding"/>
    <property type="evidence" value="ECO:0007669"/>
    <property type="project" value="UniProtKB-KW"/>
</dbReference>
<keyword evidence="6" id="KW-0812">Transmembrane</keyword>
<feature type="region of interest" description="Disordered" evidence="5">
    <location>
        <begin position="202"/>
        <end position="250"/>
    </location>
</feature>
<protein>
    <recommendedName>
        <fullName evidence="11">RING-type domain-containing protein</fullName>
    </recommendedName>
</protein>
<dbReference type="InterPro" id="IPR017907">
    <property type="entry name" value="Znf_RING_CS"/>
</dbReference>
<dbReference type="Proteomes" id="UP000015241">
    <property type="component" value="Unassembled WGS sequence"/>
</dbReference>
<name>S8DRP9_FOMSC</name>
<evidence type="ECO:0000313" key="9">
    <source>
        <dbReference type="EMBL" id="EPS95347.1"/>
    </source>
</evidence>
<dbReference type="OrthoDB" id="264917at2759"/>
<feature type="compositionally biased region" description="Polar residues" evidence="5">
    <location>
        <begin position="1"/>
        <end position="13"/>
    </location>
</feature>
<dbReference type="GO" id="GO:0061630">
    <property type="term" value="F:ubiquitin protein ligase activity"/>
    <property type="evidence" value="ECO:0007669"/>
    <property type="project" value="TreeGrafter"/>
</dbReference>
<keyword evidence="3" id="KW-0862">Zinc</keyword>
<keyword evidence="6" id="KW-1133">Transmembrane helix</keyword>
<dbReference type="EMBL" id="KE504209">
    <property type="protein sequence ID" value="EPS95347.1"/>
    <property type="molecule type" value="Genomic_DNA"/>
</dbReference>
<reference evidence="9 10" key="1">
    <citation type="journal article" date="2012" name="Science">
        <title>The Paleozoic origin of enzymatic lignin decomposition reconstructed from 31 fungal genomes.</title>
        <authorList>
            <person name="Floudas D."/>
            <person name="Binder M."/>
            <person name="Riley R."/>
            <person name="Barry K."/>
            <person name="Blanchette R.A."/>
            <person name="Henrissat B."/>
            <person name="Martinez A.T."/>
            <person name="Otillar R."/>
            <person name="Spatafora J.W."/>
            <person name="Yadav J.S."/>
            <person name="Aerts A."/>
            <person name="Benoit I."/>
            <person name="Boyd A."/>
            <person name="Carlson A."/>
            <person name="Copeland A."/>
            <person name="Coutinho P.M."/>
            <person name="de Vries R.P."/>
            <person name="Ferreira P."/>
            <person name="Findley K."/>
            <person name="Foster B."/>
            <person name="Gaskell J."/>
            <person name="Glotzer D."/>
            <person name="Gorecki P."/>
            <person name="Heitman J."/>
            <person name="Hesse C."/>
            <person name="Hori C."/>
            <person name="Igarashi K."/>
            <person name="Jurgens J.A."/>
            <person name="Kallen N."/>
            <person name="Kersten P."/>
            <person name="Kohler A."/>
            <person name="Kuees U."/>
            <person name="Kumar T.K.A."/>
            <person name="Kuo A."/>
            <person name="LaButti K."/>
            <person name="Larrondo L.F."/>
            <person name="Lindquist E."/>
            <person name="Ling A."/>
            <person name="Lombard V."/>
            <person name="Lucas S."/>
            <person name="Lundell T."/>
            <person name="Martin R."/>
            <person name="McLaughlin D.J."/>
            <person name="Morgenstern I."/>
            <person name="Morin E."/>
            <person name="Murat C."/>
            <person name="Nagy L.G."/>
            <person name="Nolan M."/>
            <person name="Ohm R.A."/>
            <person name="Patyshakuliyeva A."/>
            <person name="Rokas A."/>
            <person name="Ruiz-Duenas F.J."/>
            <person name="Sabat G."/>
            <person name="Salamov A."/>
            <person name="Samejima M."/>
            <person name="Schmutz J."/>
            <person name="Slot J.C."/>
            <person name="St John F."/>
            <person name="Stenlid J."/>
            <person name="Sun H."/>
            <person name="Sun S."/>
            <person name="Syed K."/>
            <person name="Tsang A."/>
            <person name="Wiebenga A."/>
            <person name="Young D."/>
            <person name="Pisabarro A."/>
            <person name="Eastwood D.C."/>
            <person name="Martin F."/>
            <person name="Cullen D."/>
            <person name="Grigoriev I.V."/>
            <person name="Hibbett D.S."/>
        </authorList>
    </citation>
    <scope>NUCLEOTIDE SEQUENCE</scope>
    <source>
        <strain evidence="10">FP-58527</strain>
    </source>
</reference>
<dbReference type="SUPFAM" id="SSF88697">
    <property type="entry name" value="PUA domain-like"/>
    <property type="match status" value="1"/>
</dbReference>
<dbReference type="InterPro" id="IPR001841">
    <property type="entry name" value="Znf_RING"/>
</dbReference>
<dbReference type="InterPro" id="IPR003111">
    <property type="entry name" value="Lon_prtase_N"/>
</dbReference>
<feature type="transmembrane region" description="Helical" evidence="6">
    <location>
        <begin position="431"/>
        <end position="454"/>
    </location>
</feature>
<dbReference type="HOGENOM" id="CLU_013989_4_0_1"/>
<keyword evidence="10" id="KW-1185">Reference proteome</keyword>
<organism evidence="9 10">
    <name type="scientific">Fomitopsis schrenkii</name>
    <name type="common">Brown rot fungus</name>
    <dbReference type="NCBI Taxonomy" id="2126942"/>
    <lineage>
        <taxon>Eukaryota</taxon>
        <taxon>Fungi</taxon>
        <taxon>Dikarya</taxon>
        <taxon>Basidiomycota</taxon>
        <taxon>Agaricomycotina</taxon>
        <taxon>Agaricomycetes</taxon>
        <taxon>Polyporales</taxon>
        <taxon>Fomitopsis</taxon>
    </lineage>
</organism>
<dbReference type="PROSITE" id="PS51787">
    <property type="entry name" value="LON_N"/>
    <property type="match status" value="1"/>
</dbReference>
<evidence type="ECO:0000256" key="1">
    <source>
        <dbReference type="ARBA" id="ARBA00022723"/>
    </source>
</evidence>
<dbReference type="PANTHER" id="PTHR23327:SF42">
    <property type="entry name" value="LON PEPTIDASE N-TERMINAL DOMAIN AND RING FINGER PROTEIN C14F5.10C"/>
    <property type="match status" value="1"/>
</dbReference>
<evidence type="ECO:0000256" key="3">
    <source>
        <dbReference type="ARBA" id="ARBA00022833"/>
    </source>
</evidence>
<evidence type="ECO:0000259" key="8">
    <source>
        <dbReference type="PROSITE" id="PS51787"/>
    </source>
</evidence>
<feature type="compositionally biased region" description="Low complexity" evidence="5">
    <location>
        <begin position="216"/>
        <end position="242"/>
    </location>
</feature>
<dbReference type="PANTHER" id="PTHR23327">
    <property type="entry name" value="RING FINGER PROTEIN 127"/>
    <property type="match status" value="1"/>
</dbReference>
<dbReference type="eggNOG" id="KOG4159">
    <property type="taxonomic scope" value="Eukaryota"/>
</dbReference>
<dbReference type="Gene3D" id="3.30.40.10">
    <property type="entry name" value="Zinc/RING finger domain, C3HC4 (zinc finger)"/>
    <property type="match status" value="1"/>
</dbReference>
<feature type="region of interest" description="Disordered" evidence="5">
    <location>
        <begin position="1"/>
        <end position="61"/>
    </location>
</feature>
<keyword evidence="2 4" id="KW-0863">Zinc-finger</keyword>
<feature type="compositionally biased region" description="Basic residues" evidence="5">
    <location>
        <begin position="36"/>
        <end position="45"/>
    </location>
</feature>
<dbReference type="Gene3D" id="2.30.130.40">
    <property type="entry name" value="LON domain-like"/>
    <property type="match status" value="1"/>
</dbReference>
<evidence type="ECO:0000313" key="10">
    <source>
        <dbReference type="Proteomes" id="UP000015241"/>
    </source>
</evidence>
<dbReference type="InterPro" id="IPR013083">
    <property type="entry name" value="Znf_RING/FYVE/PHD"/>
</dbReference>
<evidence type="ECO:0000256" key="5">
    <source>
        <dbReference type="SAM" id="MobiDB-lite"/>
    </source>
</evidence>
<feature type="domain" description="RING-type" evidence="7">
    <location>
        <begin position="76"/>
        <end position="114"/>
    </location>
</feature>
<evidence type="ECO:0000256" key="4">
    <source>
        <dbReference type="PROSITE-ProRule" id="PRU00175"/>
    </source>
</evidence>
<dbReference type="InParanoid" id="S8DRP9"/>
<keyword evidence="1" id="KW-0479">Metal-binding</keyword>
<evidence type="ECO:0000259" key="7">
    <source>
        <dbReference type="PROSITE" id="PS50089"/>
    </source>
</evidence>
<dbReference type="Pfam" id="PF02190">
    <property type="entry name" value="LON_substr_bdg"/>
    <property type="match status" value="1"/>
</dbReference>